<reference evidence="2 3" key="1">
    <citation type="submission" date="2019-02" db="EMBL/GenBank/DDBJ databases">
        <title>Deep-cultivation of Planctomycetes and their phenomic and genomic characterization uncovers novel biology.</title>
        <authorList>
            <person name="Wiegand S."/>
            <person name="Jogler M."/>
            <person name="Boedeker C."/>
            <person name="Pinto D."/>
            <person name="Vollmers J."/>
            <person name="Rivas-Marin E."/>
            <person name="Kohn T."/>
            <person name="Peeters S.H."/>
            <person name="Heuer A."/>
            <person name="Rast P."/>
            <person name="Oberbeckmann S."/>
            <person name="Bunk B."/>
            <person name="Jeske O."/>
            <person name="Meyerdierks A."/>
            <person name="Storesund J.E."/>
            <person name="Kallscheuer N."/>
            <person name="Luecker S."/>
            <person name="Lage O.M."/>
            <person name="Pohl T."/>
            <person name="Merkel B.J."/>
            <person name="Hornburger P."/>
            <person name="Mueller R.-W."/>
            <person name="Bruemmer F."/>
            <person name="Labrenz M."/>
            <person name="Spormann A.M."/>
            <person name="Op den Camp H."/>
            <person name="Overmann J."/>
            <person name="Amann R."/>
            <person name="Jetten M.S.M."/>
            <person name="Mascher T."/>
            <person name="Medema M.H."/>
            <person name="Devos D.P."/>
            <person name="Kaster A.-K."/>
            <person name="Ovreas L."/>
            <person name="Rohde M."/>
            <person name="Galperin M.Y."/>
            <person name="Jogler C."/>
        </authorList>
    </citation>
    <scope>NUCLEOTIDE SEQUENCE [LARGE SCALE GENOMIC DNA]</scope>
    <source>
        <strain evidence="2 3">ElP</strain>
    </source>
</reference>
<dbReference type="InterPro" id="IPR023155">
    <property type="entry name" value="Cyt_c-552/4"/>
</dbReference>
<proteinExistence type="predicted"/>
<evidence type="ECO:0000313" key="2">
    <source>
        <dbReference type="EMBL" id="QDV37192.1"/>
    </source>
</evidence>
<dbReference type="SUPFAM" id="SSF48695">
    <property type="entry name" value="Multiheme cytochromes"/>
    <property type="match status" value="1"/>
</dbReference>
<evidence type="ECO:0000259" key="1">
    <source>
        <dbReference type="Pfam" id="PF13435"/>
    </source>
</evidence>
<dbReference type="KEGG" id="tpla:ElP_51250"/>
<dbReference type="Pfam" id="PF13435">
    <property type="entry name" value="Cytochrome_C554"/>
    <property type="match status" value="1"/>
</dbReference>
<feature type="domain" description="Cytochrome c-552/4" evidence="1">
    <location>
        <begin position="88"/>
        <end position="162"/>
    </location>
</feature>
<keyword evidence="3" id="KW-1185">Reference proteome</keyword>
<dbReference type="AlphaFoldDB" id="A0A518H8L7"/>
<dbReference type="Gene3D" id="1.10.1130.10">
    <property type="entry name" value="Flavocytochrome C3, Chain A"/>
    <property type="match status" value="1"/>
</dbReference>
<evidence type="ECO:0000313" key="3">
    <source>
        <dbReference type="Proteomes" id="UP000317835"/>
    </source>
</evidence>
<dbReference type="EMBL" id="CP036426">
    <property type="protein sequence ID" value="QDV37192.1"/>
    <property type="molecule type" value="Genomic_DNA"/>
</dbReference>
<accession>A0A518H8L7</accession>
<dbReference type="InterPro" id="IPR036280">
    <property type="entry name" value="Multihaem_cyt_sf"/>
</dbReference>
<protein>
    <recommendedName>
        <fullName evidence="1">Cytochrome c-552/4 domain-containing protein</fullName>
    </recommendedName>
</protein>
<dbReference type="OrthoDB" id="248740at2"/>
<organism evidence="2 3">
    <name type="scientific">Tautonia plasticadhaerens</name>
    <dbReference type="NCBI Taxonomy" id="2527974"/>
    <lineage>
        <taxon>Bacteria</taxon>
        <taxon>Pseudomonadati</taxon>
        <taxon>Planctomycetota</taxon>
        <taxon>Planctomycetia</taxon>
        <taxon>Isosphaerales</taxon>
        <taxon>Isosphaeraceae</taxon>
        <taxon>Tautonia</taxon>
    </lineage>
</organism>
<dbReference type="Proteomes" id="UP000317835">
    <property type="component" value="Chromosome"/>
</dbReference>
<name>A0A518H8L7_9BACT</name>
<gene>
    <name evidence="2" type="ORF">ElP_51250</name>
</gene>
<sequence length="516" mass="56843">MSHPGPRFSRASTHLIAGLCLVVPWSVVCQAEEVLLPSRGGTETPTKTPIRFLGTSSCSANACHNRGNSRGVAELDLYEPRPGWEFMYWQRFDPHARAYATLESKHSRSIMRNLRRPASSGQVKGERDELCLSCHVRQDYDIVAQGRGFSPSDGVGCESCHGASQFWGTSHYQVGWDGLRVEQKASIGFSPLDSLADEARSCMPCHVGSASEDSNHDLVDVNHDLIAAGHPRLNFEFASYYAMYPKHWSDRGDWNAEATHEAKAWIVGQLAGAGASLRLLKARAGRSDTPTINSIPRALRSSSDLGPQIGPWPEFAEYNCYACHHDLQGGAPLPRGSSSAESGQISWGNWYTAMPTAIAQEFPPPGRDWPGLLSSIEHEMNQPLPDADLVVELTDESIEVIETWLDDIQGKSLDLKTIDRLVAAVIDHLLTSPNPSWDRNAQAYLASVTLVAAQADLEPNRKDPQTFDNLEAVFDRLRFREGSSSPPFGRFEELNEVFSAIRNRAITGEQPRASAH</sequence>